<gene>
    <name evidence="1" type="ORF">K488DRAFT_86628</name>
</gene>
<dbReference type="EMBL" id="MU273573">
    <property type="protein sequence ID" value="KAI0031608.1"/>
    <property type="molecule type" value="Genomic_DNA"/>
</dbReference>
<dbReference type="Proteomes" id="UP000814128">
    <property type="component" value="Unassembled WGS sequence"/>
</dbReference>
<reference evidence="1" key="2">
    <citation type="journal article" date="2022" name="New Phytol.">
        <title>Evolutionary transition to the ectomycorrhizal habit in the genomes of a hyperdiverse lineage of mushroom-forming fungi.</title>
        <authorList>
            <person name="Looney B."/>
            <person name="Miyauchi S."/>
            <person name="Morin E."/>
            <person name="Drula E."/>
            <person name="Courty P.E."/>
            <person name="Kohler A."/>
            <person name="Kuo A."/>
            <person name="LaButti K."/>
            <person name="Pangilinan J."/>
            <person name="Lipzen A."/>
            <person name="Riley R."/>
            <person name="Andreopoulos W."/>
            <person name="He G."/>
            <person name="Johnson J."/>
            <person name="Nolan M."/>
            <person name="Tritt A."/>
            <person name="Barry K.W."/>
            <person name="Grigoriev I.V."/>
            <person name="Nagy L.G."/>
            <person name="Hibbett D."/>
            <person name="Henrissat B."/>
            <person name="Matheny P.B."/>
            <person name="Labbe J."/>
            <person name="Martin F.M."/>
        </authorList>
    </citation>
    <scope>NUCLEOTIDE SEQUENCE</scope>
    <source>
        <strain evidence="1">EC-137</strain>
    </source>
</reference>
<organism evidence="1 2">
    <name type="scientific">Vararia minispora EC-137</name>
    <dbReference type="NCBI Taxonomy" id="1314806"/>
    <lineage>
        <taxon>Eukaryota</taxon>
        <taxon>Fungi</taxon>
        <taxon>Dikarya</taxon>
        <taxon>Basidiomycota</taxon>
        <taxon>Agaricomycotina</taxon>
        <taxon>Agaricomycetes</taxon>
        <taxon>Russulales</taxon>
        <taxon>Lachnocladiaceae</taxon>
        <taxon>Vararia</taxon>
    </lineage>
</organism>
<comment type="caution">
    <text evidence="1">The sequence shown here is derived from an EMBL/GenBank/DDBJ whole genome shotgun (WGS) entry which is preliminary data.</text>
</comment>
<keyword evidence="2" id="KW-1185">Reference proteome</keyword>
<proteinExistence type="predicted"/>
<name>A0ACB8QJ39_9AGAM</name>
<reference evidence="1" key="1">
    <citation type="submission" date="2021-02" db="EMBL/GenBank/DDBJ databases">
        <authorList>
            <consortium name="DOE Joint Genome Institute"/>
            <person name="Ahrendt S."/>
            <person name="Looney B.P."/>
            <person name="Miyauchi S."/>
            <person name="Morin E."/>
            <person name="Drula E."/>
            <person name="Courty P.E."/>
            <person name="Chicoki N."/>
            <person name="Fauchery L."/>
            <person name="Kohler A."/>
            <person name="Kuo A."/>
            <person name="Labutti K."/>
            <person name="Pangilinan J."/>
            <person name="Lipzen A."/>
            <person name="Riley R."/>
            <person name="Andreopoulos W."/>
            <person name="He G."/>
            <person name="Johnson J."/>
            <person name="Barry K.W."/>
            <person name="Grigoriev I.V."/>
            <person name="Nagy L."/>
            <person name="Hibbett D."/>
            <person name="Henrissat B."/>
            <person name="Matheny P.B."/>
            <person name="Labbe J."/>
            <person name="Martin F."/>
        </authorList>
    </citation>
    <scope>NUCLEOTIDE SEQUENCE</scope>
    <source>
        <strain evidence="1">EC-137</strain>
    </source>
</reference>
<evidence type="ECO:0000313" key="2">
    <source>
        <dbReference type="Proteomes" id="UP000814128"/>
    </source>
</evidence>
<accession>A0ACB8QJ39</accession>
<sequence>MSSSSEHRSESPLSPLDEGDASSQTSGVESTESNKARRLTSHDADASATEALLSLRMEPRTHSAGGQDGDRRASWQRLPNVSLAPRLRRKLGDAYSADDEATYDETRTQGTTSARSSTSSDDDERSALPYAHDVTSAPPASKAPPAAASRAKRTRPQLQPAVARRVHHHHHHHEHEHEREDGATEHKLRRKTGLALEARAPSPPSPPDTDMADAFASPPPVPPRGDALSMSIGAAMTSSAGGRRHRHVPDAMQHIACYFCRRRKIKCGPPAGSDKSCPCVLSPSFQPCAKRQLPCEYAEKSNRGMRTDLIRKKQSLALGASASTSASASASVSGSASVASASPPPPAARAASSSPQSGAGDSSSA</sequence>
<evidence type="ECO:0000313" key="1">
    <source>
        <dbReference type="EMBL" id="KAI0031608.1"/>
    </source>
</evidence>
<protein>
    <submittedName>
        <fullName evidence="1">Uncharacterized protein</fullName>
    </submittedName>
</protein>